<gene>
    <name evidence="4" type="ORF">ACFPIJ_18830</name>
</gene>
<keyword evidence="1" id="KW-0521">NADP</keyword>
<name>A0ABV9VXE5_9ACTN</name>
<dbReference type="PROSITE" id="PS01162">
    <property type="entry name" value="QOR_ZETA_CRYSTAL"/>
    <property type="match status" value="1"/>
</dbReference>
<dbReference type="InterPro" id="IPR011032">
    <property type="entry name" value="GroES-like_sf"/>
</dbReference>
<feature type="domain" description="Enoyl reductase (ER)" evidence="3">
    <location>
        <begin position="10"/>
        <end position="329"/>
    </location>
</feature>
<dbReference type="Proteomes" id="UP001595912">
    <property type="component" value="Unassembled WGS sequence"/>
</dbReference>
<dbReference type="Pfam" id="PF13602">
    <property type="entry name" value="ADH_zinc_N_2"/>
    <property type="match status" value="1"/>
</dbReference>
<dbReference type="Gene3D" id="3.90.180.10">
    <property type="entry name" value="Medium-chain alcohol dehydrogenases, catalytic domain"/>
    <property type="match status" value="1"/>
</dbReference>
<dbReference type="SUPFAM" id="SSF50129">
    <property type="entry name" value="GroES-like"/>
    <property type="match status" value="1"/>
</dbReference>
<dbReference type="RefSeq" id="WP_380116435.1">
    <property type="nucleotide sequence ID" value="NZ_JBHSIU010000019.1"/>
</dbReference>
<dbReference type="InterPro" id="IPR020843">
    <property type="entry name" value="ER"/>
</dbReference>
<keyword evidence="5" id="KW-1185">Reference proteome</keyword>
<dbReference type="SMART" id="SM00829">
    <property type="entry name" value="PKS_ER"/>
    <property type="match status" value="1"/>
</dbReference>
<accession>A0ABV9VXE5</accession>
<evidence type="ECO:0000256" key="2">
    <source>
        <dbReference type="ARBA" id="ARBA00023002"/>
    </source>
</evidence>
<sequence>MKAIEVTRFGGPEVLEPRAVPDPVPGEGEVLVDVEAADTLWLETLVRSGGGGAYFPVTLPYRPGVGIAGTVPAGTKSRRRVVARLGHAGGGYATRVAVPEAALVDVPDGVDARTAVAVLHDGVTALALMDVVKVVAGDRVLVTAAAGGMGALLVQAAKAAGATVVAAARGAAKLDALRGLGAPGPLGSLGSLGSLGPDVVVDYGVADWTDTVWEAVGGVDVVLDGAGGDYGRAAFDLVVEGGRFSAHGTPAGGFATVDPEVARSRGITATGIGSVQLDPDRFRAYLVRALRDVAEGRFTPLIGQTFPLERAADAHAAIESRTAIGKTVLTVA</sequence>
<organism evidence="4 5">
    <name type="scientific">Dactylosporangium cerinum</name>
    <dbReference type="NCBI Taxonomy" id="1434730"/>
    <lineage>
        <taxon>Bacteria</taxon>
        <taxon>Bacillati</taxon>
        <taxon>Actinomycetota</taxon>
        <taxon>Actinomycetes</taxon>
        <taxon>Micromonosporales</taxon>
        <taxon>Micromonosporaceae</taxon>
        <taxon>Dactylosporangium</taxon>
    </lineage>
</organism>
<protein>
    <submittedName>
        <fullName evidence="4">Zinc-binding dehydrogenase</fullName>
    </submittedName>
</protein>
<dbReference type="InterPro" id="IPR036291">
    <property type="entry name" value="NAD(P)-bd_dom_sf"/>
</dbReference>
<dbReference type="SUPFAM" id="SSF51735">
    <property type="entry name" value="NAD(P)-binding Rossmann-fold domains"/>
    <property type="match status" value="1"/>
</dbReference>
<dbReference type="PANTHER" id="PTHR48106">
    <property type="entry name" value="QUINONE OXIDOREDUCTASE PIG3-RELATED"/>
    <property type="match status" value="1"/>
</dbReference>
<dbReference type="InterPro" id="IPR002364">
    <property type="entry name" value="Quin_OxRdtase/zeta-crystal_CS"/>
</dbReference>
<evidence type="ECO:0000256" key="1">
    <source>
        <dbReference type="ARBA" id="ARBA00022857"/>
    </source>
</evidence>
<evidence type="ECO:0000313" key="5">
    <source>
        <dbReference type="Proteomes" id="UP001595912"/>
    </source>
</evidence>
<comment type="caution">
    <text evidence="4">The sequence shown here is derived from an EMBL/GenBank/DDBJ whole genome shotgun (WGS) entry which is preliminary data.</text>
</comment>
<dbReference type="EMBL" id="JBHSIU010000019">
    <property type="protein sequence ID" value="MFC4999883.1"/>
    <property type="molecule type" value="Genomic_DNA"/>
</dbReference>
<reference evidence="5" key="1">
    <citation type="journal article" date="2019" name="Int. J. Syst. Evol. Microbiol.">
        <title>The Global Catalogue of Microorganisms (GCM) 10K type strain sequencing project: providing services to taxonomists for standard genome sequencing and annotation.</title>
        <authorList>
            <consortium name="The Broad Institute Genomics Platform"/>
            <consortium name="The Broad Institute Genome Sequencing Center for Infectious Disease"/>
            <person name="Wu L."/>
            <person name="Ma J."/>
        </authorList>
    </citation>
    <scope>NUCLEOTIDE SEQUENCE [LARGE SCALE GENOMIC DNA]</scope>
    <source>
        <strain evidence="5">CGMCC 4.7152</strain>
    </source>
</reference>
<dbReference type="Gene3D" id="3.40.50.720">
    <property type="entry name" value="NAD(P)-binding Rossmann-like Domain"/>
    <property type="match status" value="1"/>
</dbReference>
<evidence type="ECO:0000313" key="4">
    <source>
        <dbReference type="EMBL" id="MFC4999883.1"/>
    </source>
</evidence>
<proteinExistence type="predicted"/>
<evidence type="ECO:0000259" key="3">
    <source>
        <dbReference type="SMART" id="SM00829"/>
    </source>
</evidence>
<keyword evidence="2" id="KW-0560">Oxidoreductase</keyword>